<dbReference type="InterPro" id="IPR006914">
    <property type="entry name" value="VENN_dom"/>
</dbReference>
<dbReference type="Pfam" id="PF04829">
    <property type="entry name" value="PT-VENN"/>
    <property type="match status" value="1"/>
</dbReference>
<keyword evidence="8" id="KW-1185">Reference proteome</keyword>
<proteinExistence type="predicted"/>
<evidence type="ECO:0000256" key="3">
    <source>
        <dbReference type="ARBA" id="ARBA00022913"/>
    </source>
</evidence>
<evidence type="ECO:0000313" key="8">
    <source>
        <dbReference type="Proteomes" id="UP001152876"/>
    </source>
</evidence>
<evidence type="ECO:0000313" key="7">
    <source>
        <dbReference type="EMBL" id="MDG5978504.1"/>
    </source>
</evidence>
<feature type="domain" description="VENN motif-containing" evidence="5">
    <location>
        <begin position="164"/>
        <end position="206"/>
    </location>
</feature>
<keyword evidence="3" id="KW-1266">Target cell cytoplasm</keyword>
<evidence type="ECO:0000259" key="5">
    <source>
        <dbReference type="Pfam" id="PF04829"/>
    </source>
</evidence>
<dbReference type="EMBL" id="AOGK01000048">
    <property type="protein sequence ID" value="MDG5978504.1"/>
    <property type="molecule type" value="Genomic_DNA"/>
</dbReference>
<feature type="non-terminal residue" evidence="7">
    <location>
        <position position="1"/>
    </location>
</feature>
<evidence type="ECO:0000256" key="1">
    <source>
        <dbReference type="ARBA" id="ARBA00004219"/>
    </source>
</evidence>
<dbReference type="RefSeq" id="WP_279338617.1">
    <property type="nucleotide sequence ID" value="NZ_AOGK01000048.1"/>
</dbReference>
<keyword evidence="4" id="KW-0843">Virulence</keyword>
<evidence type="ECO:0000259" key="6">
    <source>
        <dbReference type="Pfam" id="PF04830"/>
    </source>
</evidence>
<reference evidence="7" key="1">
    <citation type="submission" date="2013-01" db="EMBL/GenBank/DDBJ databases">
        <title>Genome draft of Hydrogenophaga taeniospiralis 2K1.</title>
        <authorList>
            <person name="Gomila M."/>
            <person name="Lalucat J."/>
        </authorList>
    </citation>
    <scope>NUCLEOTIDE SEQUENCE</scope>
    <source>
        <strain evidence="7">CCUG 15921</strain>
    </source>
</reference>
<dbReference type="AlphaFoldDB" id="A0A9X4NYB1"/>
<protein>
    <submittedName>
        <fullName evidence="7">AT-2 family transporter</fullName>
    </submittedName>
</protein>
<dbReference type="Pfam" id="PF04830">
    <property type="entry name" value="DUF637"/>
    <property type="match status" value="1"/>
</dbReference>
<dbReference type="GO" id="GO:0090729">
    <property type="term" value="F:toxin activity"/>
    <property type="evidence" value="ECO:0007669"/>
    <property type="project" value="UniProtKB-KW"/>
</dbReference>
<feature type="domain" description="DUF637" evidence="6">
    <location>
        <begin position="9"/>
        <end position="123"/>
    </location>
</feature>
<keyword evidence="2" id="KW-0800">Toxin</keyword>
<gene>
    <name evidence="7" type="ORF">H010_24869</name>
</gene>
<dbReference type="InterPro" id="IPR006915">
    <property type="entry name" value="DUF637_hemagglutn_put"/>
</dbReference>
<name>A0A9X4NYB1_9BURK</name>
<accession>A0A9X4NYB1</accession>
<sequence>LKGGIANIVVSTALAASGLSATGVGTTLNVGEKVGQAVVNTLTTSLSNTLAHGGSLGDNLVSAGIGNAVSVISENVAGKIGDANLNGRLDNISTELAHGALGCAAGMVRSGNSGGCVPGAVGAVVAHTSAQSVKDNLRTSDSEEPGLLANLFKAVPGKTLNDNVTFVSGLIGGSAAALVGDKDQTQGNFALGQATAENAVANNFLKHDEQKKYADALNACNGEVQCKADVDKQYQALSDKNNKELSQAKAKCDASADCNAFNQLAAQGTPWGQGAKPTDYQSDPEFNGEALNAANQQHNDALTQALLDRPLSQEVRYWSSDDPLNSIPAHYQSEITAANQDTVIKEIGLQLAAYPVGEVISIAGNAAGRVVMQNGSKVVQWFESSAARSTGPSSIKAGGENLVPNVPEGVPYFRVQGGGSGSATSRDALTVNRDGSVSITPGCTGSICVSVGNADHSVYYLSNKRPDGSVVVFEVDRATHNRIMESAVDQFGNSGAGVKITDKGTPGTSIELNRAYSEIMTSGSSNGRVLTQREFLNEFGGD</sequence>
<evidence type="ECO:0000256" key="2">
    <source>
        <dbReference type="ARBA" id="ARBA00022656"/>
    </source>
</evidence>
<evidence type="ECO:0000256" key="4">
    <source>
        <dbReference type="ARBA" id="ARBA00023026"/>
    </source>
</evidence>
<comment type="caution">
    <text evidence="7">The sequence shown here is derived from an EMBL/GenBank/DDBJ whole genome shotgun (WGS) entry which is preliminary data.</text>
</comment>
<organism evidence="7 8">
    <name type="scientific">Hydrogenophaga taeniospiralis CCUG 15921</name>
    <dbReference type="NCBI Taxonomy" id="1281780"/>
    <lineage>
        <taxon>Bacteria</taxon>
        <taxon>Pseudomonadati</taxon>
        <taxon>Pseudomonadota</taxon>
        <taxon>Betaproteobacteria</taxon>
        <taxon>Burkholderiales</taxon>
        <taxon>Comamonadaceae</taxon>
        <taxon>Hydrogenophaga</taxon>
    </lineage>
</organism>
<comment type="subcellular location">
    <subcellularLocation>
        <location evidence="1">Target cell</location>
        <location evidence="1">Target cell cytoplasm</location>
    </subcellularLocation>
</comment>
<dbReference type="Proteomes" id="UP001152876">
    <property type="component" value="Unassembled WGS sequence"/>
</dbReference>